<gene>
    <name evidence="6" type="ORF">ACFOND_07275</name>
</gene>
<evidence type="ECO:0000256" key="5">
    <source>
        <dbReference type="SAM" id="MobiDB-lite"/>
    </source>
</evidence>
<evidence type="ECO:0000256" key="3">
    <source>
        <dbReference type="ARBA" id="ARBA00023175"/>
    </source>
</evidence>
<keyword evidence="4" id="KW-0206">Cytoskeleton</keyword>
<protein>
    <recommendedName>
        <fullName evidence="8">Chromosome partition protein Smc</fullName>
    </recommendedName>
</protein>
<dbReference type="InterPro" id="IPR047149">
    <property type="entry name" value="KIF11-like"/>
</dbReference>
<keyword evidence="3" id="KW-0505">Motor protein</keyword>
<comment type="caution">
    <text evidence="6">The sequence shown here is derived from an EMBL/GenBank/DDBJ whole genome shotgun (WGS) entry which is preliminary data.</text>
</comment>
<name>A0ABV7WSJ7_9GAMM</name>
<keyword evidence="2" id="KW-0963">Cytoplasm</keyword>
<keyword evidence="7" id="KW-1185">Reference proteome</keyword>
<evidence type="ECO:0000313" key="6">
    <source>
        <dbReference type="EMBL" id="MFC3701433.1"/>
    </source>
</evidence>
<comment type="subcellular location">
    <subcellularLocation>
        <location evidence="1">Cytoplasm</location>
        <location evidence="1">Cytoskeleton</location>
    </subcellularLocation>
</comment>
<feature type="region of interest" description="Disordered" evidence="5">
    <location>
        <begin position="403"/>
        <end position="424"/>
    </location>
</feature>
<feature type="compositionally biased region" description="Basic and acidic residues" evidence="5">
    <location>
        <begin position="411"/>
        <end position="424"/>
    </location>
</feature>
<sequence length="568" mass="64125">MSSRKNKELFEAICFFGKKAVIKEMRYSEFEAVLDGVVGVSELANKTVNAAYLKINHSLQVHSIVTFTIEFNERGFADEDWNIPLRHLADNAGPGPDLGAGPIRLACRSQCSVSWYQRELWEPSQDGVNHFVLLKDAVKRNKLGLIVDDLGFDEIPTLSPPPAPEVPVISETVEVPTLTATSEEDINARLEAQAKEFQKQVDQLVQRQKQTLHGLEEKYKDEIDQVKRAMRNETQTYRHQAQELEQQANHNKVLLEKIQSRNTRLERDHIQLADQAETQKAQYDELKDEYLGLLRNQRSNENEESEKVVELKEQLTLKSVEIDDLKDDVTSQKAMVSELQAKIASFEQQNQQVSESSSEEIENLRSLLSDKQSEAAALAAKVTQLEANVEKLTAQLESSQSEGLEHVQQLKKSESENKKLQENSKSAEFKLQEANRALAALTTKYEGIKQELSEVEAAEASSTDLFDKMESLELVFVAYHAGAGHISLPARQLEDYLEKPLVFAAQKCSVTLGQYKSWLLHYDNPECGECHVPVKRIDAPSDFQAGVNDRCTKHRVDNGNVAMFRKTS</sequence>
<dbReference type="RefSeq" id="WP_377362623.1">
    <property type="nucleotide sequence ID" value="NZ_JBHRYN010000008.1"/>
</dbReference>
<dbReference type="PANTHER" id="PTHR47970">
    <property type="entry name" value="KINESIN-LIKE PROTEIN KIF11"/>
    <property type="match status" value="1"/>
</dbReference>
<dbReference type="Proteomes" id="UP001595710">
    <property type="component" value="Unassembled WGS sequence"/>
</dbReference>
<dbReference type="PANTHER" id="PTHR47970:SF12">
    <property type="entry name" value="KINESIN FAMILY MEMBER 11"/>
    <property type="match status" value="1"/>
</dbReference>
<evidence type="ECO:0000256" key="4">
    <source>
        <dbReference type="ARBA" id="ARBA00023212"/>
    </source>
</evidence>
<accession>A0ABV7WSJ7</accession>
<dbReference type="EMBL" id="JBHRYN010000008">
    <property type="protein sequence ID" value="MFC3701433.1"/>
    <property type="molecule type" value="Genomic_DNA"/>
</dbReference>
<organism evidence="6 7">
    <name type="scientific">Reinekea marina</name>
    <dbReference type="NCBI Taxonomy" id="1310421"/>
    <lineage>
        <taxon>Bacteria</taxon>
        <taxon>Pseudomonadati</taxon>
        <taxon>Pseudomonadota</taxon>
        <taxon>Gammaproteobacteria</taxon>
        <taxon>Oceanospirillales</taxon>
        <taxon>Saccharospirillaceae</taxon>
        <taxon>Reinekea</taxon>
    </lineage>
</organism>
<evidence type="ECO:0008006" key="8">
    <source>
        <dbReference type="Google" id="ProtNLM"/>
    </source>
</evidence>
<evidence type="ECO:0000256" key="1">
    <source>
        <dbReference type="ARBA" id="ARBA00004245"/>
    </source>
</evidence>
<evidence type="ECO:0000256" key="2">
    <source>
        <dbReference type="ARBA" id="ARBA00022490"/>
    </source>
</evidence>
<evidence type="ECO:0000313" key="7">
    <source>
        <dbReference type="Proteomes" id="UP001595710"/>
    </source>
</evidence>
<reference evidence="7" key="1">
    <citation type="journal article" date="2019" name="Int. J. Syst. Evol. Microbiol.">
        <title>The Global Catalogue of Microorganisms (GCM) 10K type strain sequencing project: providing services to taxonomists for standard genome sequencing and annotation.</title>
        <authorList>
            <consortium name="The Broad Institute Genomics Platform"/>
            <consortium name="The Broad Institute Genome Sequencing Center for Infectious Disease"/>
            <person name="Wu L."/>
            <person name="Ma J."/>
        </authorList>
    </citation>
    <scope>NUCLEOTIDE SEQUENCE [LARGE SCALE GENOMIC DNA]</scope>
    <source>
        <strain evidence="7">CECT 8288</strain>
    </source>
</reference>
<proteinExistence type="predicted"/>